<sequence length="203" mass="22815">MLSDSAWHDLRLLGMRRHFKRGQPLLREGGNCRCVLLLETGLVRVVSYINDRLVGIAVRGRGEIVGEDAVLSSQSHRATVVALKKCTAWAVRAEDFTRYFSKRQGVLAEYQTNKSLIRDVEWRHTHQPAYSTTARTAYFLIQISERTRSDLIVGVGHTLIAEHVGTGRNAVGRALAELSTIGAISRARVWIRIEDESLLRSVH</sequence>
<dbReference type="InterPro" id="IPR014710">
    <property type="entry name" value="RmlC-like_jellyroll"/>
</dbReference>
<dbReference type="Gene3D" id="1.10.10.10">
    <property type="entry name" value="Winged helix-like DNA-binding domain superfamily/Winged helix DNA-binding domain"/>
    <property type="match status" value="1"/>
</dbReference>
<evidence type="ECO:0000313" key="7">
    <source>
        <dbReference type="Proteomes" id="UP000730482"/>
    </source>
</evidence>
<dbReference type="CDD" id="cd00038">
    <property type="entry name" value="CAP_ED"/>
    <property type="match status" value="1"/>
</dbReference>
<feature type="domain" description="HTH crp-type" evidence="5">
    <location>
        <begin position="130"/>
        <end position="197"/>
    </location>
</feature>
<evidence type="ECO:0000313" key="6">
    <source>
        <dbReference type="EMBL" id="MBS2551183.1"/>
    </source>
</evidence>
<dbReference type="InterPro" id="IPR036388">
    <property type="entry name" value="WH-like_DNA-bd_sf"/>
</dbReference>
<dbReference type="Gene3D" id="2.60.120.10">
    <property type="entry name" value="Jelly Rolls"/>
    <property type="match status" value="1"/>
</dbReference>
<keyword evidence="7" id="KW-1185">Reference proteome</keyword>
<feature type="domain" description="Cyclic nucleotide-binding" evidence="4">
    <location>
        <begin position="17"/>
        <end position="100"/>
    </location>
</feature>
<dbReference type="Pfam" id="PF13545">
    <property type="entry name" value="HTH_Crp_2"/>
    <property type="match status" value="1"/>
</dbReference>
<evidence type="ECO:0000259" key="4">
    <source>
        <dbReference type="PROSITE" id="PS50042"/>
    </source>
</evidence>
<comment type="caution">
    <text evidence="6">The sequence shown here is derived from an EMBL/GenBank/DDBJ whole genome shotgun (WGS) entry which is preliminary data.</text>
</comment>
<dbReference type="PANTHER" id="PTHR24567">
    <property type="entry name" value="CRP FAMILY TRANSCRIPTIONAL REGULATORY PROTEIN"/>
    <property type="match status" value="1"/>
</dbReference>
<dbReference type="EMBL" id="JAAFYZ010000129">
    <property type="protein sequence ID" value="MBS2551183.1"/>
    <property type="molecule type" value="Genomic_DNA"/>
</dbReference>
<dbReference type="InterPro" id="IPR012318">
    <property type="entry name" value="HTH_CRP"/>
</dbReference>
<proteinExistence type="predicted"/>
<evidence type="ECO:0000259" key="5">
    <source>
        <dbReference type="PROSITE" id="PS51063"/>
    </source>
</evidence>
<keyword evidence="1" id="KW-0805">Transcription regulation</keyword>
<dbReference type="InterPro" id="IPR018490">
    <property type="entry name" value="cNMP-bd_dom_sf"/>
</dbReference>
<dbReference type="RefSeq" id="WP_212015328.1">
    <property type="nucleotide sequence ID" value="NZ_JAAFYZ010000129.1"/>
</dbReference>
<dbReference type="PROSITE" id="PS50042">
    <property type="entry name" value="CNMP_BINDING_3"/>
    <property type="match status" value="1"/>
</dbReference>
<dbReference type="SUPFAM" id="SSF46785">
    <property type="entry name" value="Winged helix' DNA-binding domain"/>
    <property type="match status" value="1"/>
</dbReference>
<keyword evidence="3" id="KW-0804">Transcription</keyword>
<evidence type="ECO:0000256" key="1">
    <source>
        <dbReference type="ARBA" id="ARBA00023015"/>
    </source>
</evidence>
<keyword evidence="2" id="KW-0238">DNA-binding</keyword>
<dbReference type="InterPro" id="IPR050397">
    <property type="entry name" value="Env_Response_Regulators"/>
</dbReference>
<name>A0ABS5KYP4_9ACTN</name>
<accession>A0ABS5KYP4</accession>
<dbReference type="InterPro" id="IPR036390">
    <property type="entry name" value="WH_DNA-bd_sf"/>
</dbReference>
<evidence type="ECO:0000256" key="2">
    <source>
        <dbReference type="ARBA" id="ARBA00023125"/>
    </source>
</evidence>
<dbReference type="Proteomes" id="UP000730482">
    <property type="component" value="Unassembled WGS sequence"/>
</dbReference>
<dbReference type="InterPro" id="IPR000595">
    <property type="entry name" value="cNMP-bd_dom"/>
</dbReference>
<dbReference type="Pfam" id="PF00027">
    <property type="entry name" value="cNMP_binding"/>
    <property type="match status" value="1"/>
</dbReference>
<organism evidence="6 7">
    <name type="scientific">Catenulispora pinistramenti</name>
    <dbReference type="NCBI Taxonomy" id="2705254"/>
    <lineage>
        <taxon>Bacteria</taxon>
        <taxon>Bacillati</taxon>
        <taxon>Actinomycetota</taxon>
        <taxon>Actinomycetes</taxon>
        <taxon>Catenulisporales</taxon>
        <taxon>Catenulisporaceae</taxon>
        <taxon>Catenulispora</taxon>
    </lineage>
</organism>
<evidence type="ECO:0000256" key="3">
    <source>
        <dbReference type="ARBA" id="ARBA00023163"/>
    </source>
</evidence>
<dbReference type="PROSITE" id="PS51063">
    <property type="entry name" value="HTH_CRP_2"/>
    <property type="match status" value="1"/>
</dbReference>
<gene>
    <name evidence="6" type="ORF">KGQ19_30375</name>
</gene>
<protein>
    <submittedName>
        <fullName evidence="6">Crp/Fnr family transcriptional regulator</fullName>
    </submittedName>
</protein>
<dbReference type="PANTHER" id="PTHR24567:SF74">
    <property type="entry name" value="HTH-TYPE TRANSCRIPTIONAL REGULATOR ARCR"/>
    <property type="match status" value="1"/>
</dbReference>
<dbReference type="SUPFAM" id="SSF51206">
    <property type="entry name" value="cAMP-binding domain-like"/>
    <property type="match status" value="1"/>
</dbReference>
<reference evidence="6 7" key="1">
    <citation type="submission" date="2020-02" db="EMBL/GenBank/DDBJ databases">
        <title>Acidophilic actinobacteria isolated from forest soil.</title>
        <authorList>
            <person name="Golinska P."/>
        </authorList>
    </citation>
    <scope>NUCLEOTIDE SEQUENCE [LARGE SCALE GENOMIC DNA]</scope>
    <source>
        <strain evidence="6 7">NL8</strain>
    </source>
</reference>